<reference evidence="1" key="1">
    <citation type="submission" date="2022-07" db="EMBL/GenBank/DDBJ databases">
        <title>Genome Sequence of Agrocybe chaxingu.</title>
        <authorList>
            <person name="Buettner E."/>
        </authorList>
    </citation>
    <scope>NUCLEOTIDE SEQUENCE</scope>
    <source>
        <strain evidence="1">MP-N11</strain>
    </source>
</reference>
<sequence>MTGSATLKRLIVISFDPRPPNFLFDHLTQRFVGLEALYVVMLTAVYSKQSLEDCATFLSRLGNLEKITLMAASTDVADETLDEDDIAERWGKACPRLRVIILPRGKVWFQDEPVPGIWAGQQIIRLGSPILGSV</sequence>
<organism evidence="1 2">
    <name type="scientific">Agrocybe chaxingu</name>
    <dbReference type="NCBI Taxonomy" id="84603"/>
    <lineage>
        <taxon>Eukaryota</taxon>
        <taxon>Fungi</taxon>
        <taxon>Dikarya</taxon>
        <taxon>Basidiomycota</taxon>
        <taxon>Agaricomycotina</taxon>
        <taxon>Agaricomycetes</taxon>
        <taxon>Agaricomycetidae</taxon>
        <taxon>Agaricales</taxon>
        <taxon>Agaricineae</taxon>
        <taxon>Strophariaceae</taxon>
        <taxon>Agrocybe</taxon>
    </lineage>
</organism>
<protein>
    <submittedName>
        <fullName evidence="1">Uncharacterized protein</fullName>
    </submittedName>
</protein>
<proteinExistence type="predicted"/>
<name>A0A9W8MU72_9AGAR</name>
<accession>A0A9W8MU72</accession>
<comment type="caution">
    <text evidence="1">The sequence shown here is derived from an EMBL/GenBank/DDBJ whole genome shotgun (WGS) entry which is preliminary data.</text>
</comment>
<evidence type="ECO:0000313" key="1">
    <source>
        <dbReference type="EMBL" id="KAJ3502731.1"/>
    </source>
</evidence>
<dbReference type="OrthoDB" id="3178870at2759"/>
<dbReference type="EMBL" id="JANKHO010001238">
    <property type="protein sequence ID" value="KAJ3502731.1"/>
    <property type="molecule type" value="Genomic_DNA"/>
</dbReference>
<evidence type="ECO:0000313" key="2">
    <source>
        <dbReference type="Proteomes" id="UP001148786"/>
    </source>
</evidence>
<dbReference type="AlphaFoldDB" id="A0A9W8MU72"/>
<dbReference type="Proteomes" id="UP001148786">
    <property type="component" value="Unassembled WGS sequence"/>
</dbReference>
<gene>
    <name evidence="1" type="ORF">NLJ89_g8749</name>
</gene>
<keyword evidence="2" id="KW-1185">Reference proteome</keyword>